<accession>A0AAV4PP58</accession>
<protein>
    <submittedName>
        <fullName evidence="1">Uncharacterized protein</fullName>
    </submittedName>
</protein>
<keyword evidence="2" id="KW-1185">Reference proteome</keyword>
<dbReference type="AlphaFoldDB" id="A0AAV4PP58"/>
<proteinExistence type="predicted"/>
<reference evidence="1 2" key="1">
    <citation type="submission" date="2021-06" db="EMBL/GenBank/DDBJ databases">
        <title>Caerostris extrusa draft genome.</title>
        <authorList>
            <person name="Kono N."/>
            <person name="Arakawa K."/>
        </authorList>
    </citation>
    <scope>NUCLEOTIDE SEQUENCE [LARGE SCALE GENOMIC DNA]</scope>
</reference>
<sequence length="94" mass="11143">MRQNKKRRRLNWFFPMSCHSVKSIEIFEEVLKHFKCPVCDLSVCGVPLCTEDAECTKYALRRPLGVRDDVWRIIVLCIHGYEDERFFDAFSQGK</sequence>
<gene>
    <name evidence="1" type="ORF">CEXT_533301</name>
</gene>
<dbReference type="Proteomes" id="UP001054945">
    <property type="component" value="Unassembled WGS sequence"/>
</dbReference>
<comment type="caution">
    <text evidence="1">The sequence shown here is derived from an EMBL/GenBank/DDBJ whole genome shotgun (WGS) entry which is preliminary data.</text>
</comment>
<name>A0AAV4PP58_CAEEX</name>
<organism evidence="1 2">
    <name type="scientific">Caerostris extrusa</name>
    <name type="common">Bark spider</name>
    <name type="synonym">Caerostris bankana</name>
    <dbReference type="NCBI Taxonomy" id="172846"/>
    <lineage>
        <taxon>Eukaryota</taxon>
        <taxon>Metazoa</taxon>
        <taxon>Ecdysozoa</taxon>
        <taxon>Arthropoda</taxon>
        <taxon>Chelicerata</taxon>
        <taxon>Arachnida</taxon>
        <taxon>Araneae</taxon>
        <taxon>Araneomorphae</taxon>
        <taxon>Entelegynae</taxon>
        <taxon>Araneoidea</taxon>
        <taxon>Araneidae</taxon>
        <taxon>Caerostris</taxon>
    </lineage>
</organism>
<evidence type="ECO:0000313" key="2">
    <source>
        <dbReference type="Proteomes" id="UP001054945"/>
    </source>
</evidence>
<dbReference type="EMBL" id="BPLR01004875">
    <property type="protein sequence ID" value="GIX98190.1"/>
    <property type="molecule type" value="Genomic_DNA"/>
</dbReference>
<evidence type="ECO:0000313" key="1">
    <source>
        <dbReference type="EMBL" id="GIX98190.1"/>
    </source>
</evidence>